<dbReference type="AlphaFoldDB" id="A0A8T2TU68"/>
<sequence length="184" mass="19873">MILLRGGKHMALQRRGEASQSGCNFTSAGISYLGLHCMRSSVCSSTPTNKKKRRLRSRDPKTIIANASNFKDLVFLHTSLLRPPAAVHAPQHLAGPDFLLGSHCATIDALLNSTTELLSSTSPSHYSGNKAEFHTAAGISADDFSKLQSLKALLGSSLNIDVTVENRDIYNNIMDSFSADLLQT</sequence>
<gene>
    <name evidence="1" type="ORF">KP509_10G023700</name>
</gene>
<accession>A0A8T2TU68</accession>
<proteinExistence type="predicted"/>
<dbReference type="EMBL" id="CM035415">
    <property type="protein sequence ID" value="KAH7426957.1"/>
    <property type="molecule type" value="Genomic_DNA"/>
</dbReference>
<keyword evidence="2" id="KW-1185">Reference proteome</keyword>
<comment type="caution">
    <text evidence="1">The sequence shown here is derived from an EMBL/GenBank/DDBJ whole genome shotgun (WGS) entry which is preliminary data.</text>
</comment>
<evidence type="ECO:0000313" key="1">
    <source>
        <dbReference type="EMBL" id="KAH7426957.1"/>
    </source>
</evidence>
<name>A0A8T2TU68_CERRI</name>
<organism evidence="1 2">
    <name type="scientific">Ceratopteris richardii</name>
    <name type="common">Triangle waterfern</name>
    <dbReference type="NCBI Taxonomy" id="49495"/>
    <lineage>
        <taxon>Eukaryota</taxon>
        <taxon>Viridiplantae</taxon>
        <taxon>Streptophyta</taxon>
        <taxon>Embryophyta</taxon>
        <taxon>Tracheophyta</taxon>
        <taxon>Polypodiopsida</taxon>
        <taxon>Polypodiidae</taxon>
        <taxon>Polypodiales</taxon>
        <taxon>Pteridineae</taxon>
        <taxon>Pteridaceae</taxon>
        <taxon>Parkerioideae</taxon>
        <taxon>Ceratopteris</taxon>
    </lineage>
</organism>
<reference evidence="1" key="1">
    <citation type="submission" date="2021-08" db="EMBL/GenBank/DDBJ databases">
        <title>WGS assembly of Ceratopteris richardii.</title>
        <authorList>
            <person name="Marchant D.B."/>
            <person name="Chen G."/>
            <person name="Jenkins J."/>
            <person name="Shu S."/>
            <person name="Leebens-Mack J."/>
            <person name="Grimwood J."/>
            <person name="Schmutz J."/>
            <person name="Soltis P."/>
            <person name="Soltis D."/>
            <person name="Chen Z.-H."/>
        </authorList>
    </citation>
    <scope>NUCLEOTIDE SEQUENCE</scope>
    <source>
        <strain evidence="1">Whitten #5841</strain>
        <tissue evidence="1">Leaf</tissue>
    </source>
</reference>
<dbReference type="Proteomes" id="UP000825935">
    <property type="component" value="Chromosome 10"/>
</dbReference>
<protein>
    <submittedName>
        <fullName evidence="1">Uncharacterized protein</fullName>
    </submittedName>
</protein>
<evidence type="ECO:0000313" key="2">
    <source>
        <dbReference type="Proteomes" id="UP000825935"/>
    </source>
</evidence>